<evidence type="ECO:0000313" key="1">
    <source>
        <dbReference type="EMBL" id="CDW34385.1"/>
    </source>
</evidence>
<reference evidence="1" key="1">
    <citation type="submission" date="2014-05" db="EMBL/GenBank/DDBJ databases">
        <authorList>
            <person name="Chronopoulou M."/>
        </authorList>
    </citation>
    <scope>NUCLEOTIDE SEQUENCE</scope>
    <source>
        <tissue evidence="1">Whole organism</tissue>
    </source>
</reference>
<feature type="non-terminal residue" evidence="1">
    <location>
        <position position="1"/>
    </location>
</feature>
<dbReference type="EMBL" id="HACA01017024">
    <property type="protein sequence ID" value="CDW34385.1"/>
    <property type="molecule type" value="Transcribed_RNA"/>
</dbReference>
<feature type="non-terminal residue" evidence="1">
    <location>
        <position position="111"/>
    </location>
</feature>
<protein>
    <submittedName>
        <fullName evidence="1">Uncharacterized protein</fullName>
    </submittedName>
</protein>
<proteinExistence type="predicted"/>
<accession>A0A0K2U8K8</accession>
<sequence length="111" mass="12874">HGPLICKEWPQFRFGKYLKSLGSSVGSDSMLINYKEILTRIKIPLSHYAYLNLCTWDRIRAPNTYIVAKITQFLQISSFCANIASEINVNEDPFLKILMKKNISTQRMHNH</sequence>
<organism evidence="1">
    <name type="scientific">Lepeophtheirus salmonis</name>
    <name type="common">Salmon louse</name>
    <name type="synonym">Caligus salmonis</name>
    <dbReference type="NCBI Taxonomy" id="72036"/>
    <lineage>
        <taxon>Eukaryota</taxon>
        <taxon>Metazoa</taxon>
        <taxon>Ecdysozoa</taxon>
        <taxon>Arthropoda</taxon>
        <taxon>Crustacea</taxon>
        <taxon>Multicrustacea</taxon>
        <taxon>Hexanauplia</taxon>
        <taxon>Copepoda</taxon>
        <taxon>Siphonostomatoida</taxon>
        <taxon>Caligidae</taxon>
        <taxon>Lepeophtheirus</taxon>
    </lineage>
</organism>
<name>A0A0K2U8K8_LEPSM</name>
<dbReference type="AlphaFoldDB" id="A0A0K2U8K8"/>